<dbReference type="InterPro" id="IPR014047">
    <property type="entry name" value="Chr_Tranpt_l_chain"/>
</dbReference>
<keyword evidence="6 7" id="KW-0472">Membrane</keyword>
<dbReference type="PANTHER" id="PTHR33567:SF3">
    <property type="entry name" value="CHROMATE ION TRANSPORTER (EUROFUNG)"/>
    <property type="match status" value="1"/>
</dbReference>
<dbReference type="GO" id="GO:0005886">
    <property type="term" value="C:plasma membrane"/>
    <property type="evidence" value="ECO:0007669"/>
    <property type="project" value="UniProtKB-SubCell"/>
</dbReference>
<feature type="transmembrane region" description="Helical" evidence="7">
    <location>
        <begin position="155"/>
        <end position="172"/>
    </location>
</feature>
<dbReference type="AlphaFoldDB" id="A0A1I5Q5W1"/>
<evidence type="ECO:0000256" key="3">
    <source>
        <dbReference type="ARBA" id="ARBA00022475"/>
    </source>
</evidence>
<evidence type="ECO:0000313" key="9">
    <source>
        <dbReference type="Proteomes" id="UP000182692"/>
    </source>
</evidence>
<dbReference type="InterPro" id="IPR003370">
    <property type="entry name" value="Chromate_transpt"/>
</dbReference>
<evidence type="ECO:0000256" key="6">
    <source>
        <dbReference type="ARBA" id="ARBA00023136"/>
    </source>
</evidence>
<dbReference type="EMBL" id="FOWR01000014">
    <property type="protein sequence ID" value="SFP41625.1"/>
    <property type="molecule type" value="Genomic_DNA"/>
</dbReference>
<dbReference type="NCBIfam" id="TIGR00937">
    <property type="entry name" value="2A51"/>
    <property type="match status" value="1"/>
</dbReference>
<feature type="transmembrane region" description="Helical" evidence="7">
    <location>
        <begin position="6"/>
        <end position="26"/>
    </location>
</feature>
<organism evidence="8 9">
    <name type="scientific">Enterovibrio norvegicus DSM 15893</name>
    <dbReference type="NCBI Taxonomy" id="1121869"/>
    <lineage>
        <taxon>Bacteria</taxon>
        <taxon>Pseudomonadati</taxon>
        <taxon>Pseudomonadota</taxon>
        <taxon>Gammaproteobacteria</taxon>
        <taxon>Vibrionales</taxon>
        <taxon>Vibrionaceae</taxon>
        <taxon>Enterovibrio</taxon>
    </lineage>
</organism>
<evidence type="ECO:0000256" key="2">
    <source>
        <dbReference type="ARBA" id="ARBA00005262"/>
    </source>
</evidence>
<keyword evidence="3" id="KW-1003">Cell membrane</keyword>
<keyword evidence="5 7" id="KW-1133">Transmembrane helix</keyword>
<feature type="transmembrane region" description="Helical" evidence="7">
    <location>
        <begin position="71"/>
        <end position="97"/>
    </location>
</feature>
<evidence type="ECO:0000256" key="5">
    <source>
        <dbReference type="ARBA" id="ARBA00022989"/>
    </source>
</evidence>
<feature type="transmembrane region" description="Helical" evidence="7">
    <location>
        <begin position="103"/>
        <end position="124"/>
    </location>
</feature>
<evidence type="ECO:0000313" key="8">
    <source>
        <dbReference type="EMBL" id="SFP41625.1"/>
    </source>
</evidence>
<protein>
    <submittedName>
        <fullName evidence="8">Chromate transporter</fullName>
    </submittedName>
</protein>
<dbReference type="PANTHER" id="PTHR33567">
    <property type="entry name" value="CHROMATE ION TRANSPORTER (EUROFUNG)"/>
    <property type="match status" value="1"/>
</dbReference>
<feature type="transmembrane region" description="Helical" evidence="7">
    <location>
        <begin position="192"/>
        <end position="214"/>
    </location>
</feature>
<evidence type="ECO:0000256" key="1">
    <source>
        <dbReference type="ARBA" id="ARBA00004651"/>
    </source>
</evidence>
<feature type="transmembrane region" description="Helical" evidence="7">
    <location>
        <begin position="278"/>
        <end position="304"/>
    </location>
</feature>
<dbReference type="Proteomes" id="UP000182692">
    <property type="component" value="Unassembled WGS sequence"/>
</dbReference>
<reference evidence="8 9" key="1">
    <citation type="submission" date="2016-10" db="EMBL/GenBank/DDBJ databases">
        <authorList>
            <person name="de Groot N.N."/>
        </authorList>
    </citation>
    <scope>NUCLEOTIDE SEQUENCE [LARGE SCALE GENOMIC DNA]</scope>
    <source>
        <strain evidence="8 9">DSM 15893</strain>
    </source>
</reference>
<proteinExistence type="inferred from homology"/>
<feature type="transmembrane region" description="Helical" evidence="7">
    <location>
        <begin position="131"/>
        <end position="149"/>
    </location>
</feature>
<evidence type="ECO:0000256" key="7">
    <source>
        <dbReference type="SAM" id="Phobius"/>
    </source>
</evidence>
<comment type="similarity">
    <text evidence="2">Belongs to the chromate ion transporter (CHR) (TC 2.A.51) family.</text>
</comment>
<comment type="subcellular location">
    <subcellularLocation>
        <location evidence="1">Cell membrane</location>
        <topology evidence="1">Multi-pass membrane protein</topology>
    </subcellularLocation>
</comment>
<dbReference type="PIRSF" id="PIRSF004810">
    <property type="entry name" value="ChrA"/>
    <property type="match status" value="1"/>
</dbReference>
<accession>A0A1I5Q5W1</accession>
<dbReference type="GO" id="GO:0015109">
    <property type="term" value="F:chromate transmembrane transporter activity"/>
    <property type="evidence" value="ECO:0007669"/>
    <property type="project" value="InterPro"/>
</dbReference>
<feature type="transmembrane region" description="Helical" evidence="7">
    <location>
        <begin position="316"/>
        <end position="336"/>
    </location>
</feature>
<gene>
    <name evidence="8" type="ORF">SAMN03084138_02135</name>
</gene>
<name>A0A1I5Q5W1_9GAMM</name>
<sequence length="384" mass="40657">MFEVFYRFFVLGCMSFGGPVAHIGYFQREFVEKRHWIEEETFSTGLSLCQFLPGPASSQLGMYIGYHRAGYLGALAAFVGFTFPSFALLTLAAVYSAKLGDSTVLALLISAAKLLAVVVVADAIWTMAKKFLTDAVTALVCFVSAAWILWQTGLVAQLMPIVIAGVLGWVFIRKPESVAPKAREGVNLTQTVALFGVFAALLVLPALASGSGLISVFNHFYQAGSFVFGGGHVVLPLLQPLIGDVVSGDALVEGYAAAQLVPGPMFTIASYIGASMDGIHPVLGSVIATLAIFLPGALLLFAVLPVWQAVMSHHKFAGAVTLINAAVVGLLVAAFYQPVWVSAVHGIADIVAVVVGFAVMRKFNISVFWLLGGMLAYVVASSMI</sequence>
<dbReference type="OrthoDB" id="8969999at2"/>
<feature type="transmembrane region" description="Helical" evidence="7">
    <location>
        <begin position="342"/>
        <end position="360"/>
    </location>
</feature>
<keyword evidence="4 7" id="KW-0812">Transmembrane</keyword>
<feature type="transmembrane region" description="Helical" evidence="7">
    <location>
        <begin position="367"/>
        <end position="383"/>
    </location>
</feature>
<dbReference type="RefSeq" id="WP_017016464.1">
    <property type="nucleotide sequence ID" value="NZ_FOWR01000014.1"/>
</dbReference>
<evidence type="ECO:0000256" key="4">
    <source>
        <dbReference type="ARBA" id="ARBA00022692"/>
    </source>
</evidence>
<dbReference type="GeneID" id="35871332"/>
<dbReference type="Pfam" id="PF02417">
    <property type="entry name" value="Chromate_transp"/>
    <property type="match status" value="2"/>
</dbReference>